<name>A0ABT4PKK6_9BACT</name>
<feature type="transmembrane region" description="Helical" evidence="1">
    <location>
        <begin position="12"/>
        <end position="31"/>
    </location>
</feature>
<gene>
    <name evidence="2" type="ORF">O6P32_12885</name>
</gene>
<evidence type="ECO:0000256" key="1">
    <source>
        <dbReference type="SAM" id="Phobius"/>
    </source>
</evidence>
<evidence type="ECO:0000313" key="3">
    <source>
        <dbReference type="Proteomes" id="UP001141933"/>
    </source>
</evidence>
<dbReference type="RefSeq" id="WP_269878920.1">
    <property type="nucleotide sequence ID" value="NZ_JAPZVM010000015.1"/>
</dbReference>
<accession>A0ABT4PKK6</accession>
<dbReference type="Proteomes" id="UP001141933">
    <property type="component" value="Unassembled WGS sequence"/>
</dbReference>
<feature type="transmembrane region" description="Helical" evidence="1">
    <location>
        <begin position="51"/>
        <end position="74"/>
    </location>
</feature>
<protein>
    <submittedName>
        <fullName evidence="2">DUF3810 domain-containing protein</fullName>
    </submittedName>
</protein>
<proteinExistence type="predicted"/>
<keyword evidence="1" id="KW-1133">Transmembrane helix</keyword>
<keyword evidence="1" id="KW-0472">Membrane</keyword>
<keyword evidence="1" id="KW-0812">Transmembrane</keyword>
<dbReference type="EMBL" id="JAPZVM010000015">
    <property type="protein sequence ID" value="MCZ8373592.1"/>
    <property type="molecule type" value="Genomic_DNA"/>
</dbReference>
<comment type="caution">
    <text evidence="2">The sequence shown here is derived from an EMBL/GenBank/DDBJ whole genome shotgun (WGS) entry which is preliminary data.</text>
</comment>
<reference evidence="2" key="1">
    <citation type="submission" date="2022-12" db="EMBL/GenBank/DDBJ databases">
        <title>Phocaeicola acetigenes sp. nov., isolated feces from a healthy human.</title>
        <authorList>
            <person name="Do H."/>
            <person name="Ha Y.B."/>
            <person name="Kim J.-S."/>
            <person name="Suh M.K."/>
            <person name="Kim H.S."/>
            <person name="Lee J.-S."/>
        </authorList>
    </citation>
    <scope>NUCLEOTIDE SEQUENCE</scope>
    <source>
        <strain evidence="2">KGMB11183</strain>
    </source>
</reference>
<sequence length="347" mass="41218">MKKHKYLFIRRILLMLLLLGVIVFRFIPAAGEWYARCIYPSVSLVLSWITSWIPFSLDEWLVVWAAVLLVAYPFWARKHGRKWRSLLLVEGEMVLWIYVWFYWGWGNNYFRDGFYQRAEVAPRAYHEAEFKQFLREYTDSLNASYCTETEEEREDLHRHIKQLYRTVPSRFGLTVPYDFQHPKYTCFNILYSKVGVLGYMGPFFAESHVNRELLPVQYPFTYAHELSHLLGISSEAEANYWAYQICTRSHRSFVRYSGYFGILPYVIFNARMLLGESDYQAWINTLRPEVIAQLKAERAYWDERYSQMLGKIQSAVYEFYLKGNRISDGQKNYAEVVGMLLALPAIR</sequence>
<evidence type="ECO:0000313" key="2">
    <source>
        <dbReference type="EMBL" id="MCZ8373592.1"/>
    </source>
</evidence>
<organism evidence="2 3">
    <name type="scientific">Phocaeicola acetigenes</name>
    <dbReference type="NCBI Taxonomy" id="3016083"/>
    <lineage>
        <taxon>Bacteria</taxon>
        <taxon>Pseudomonadati</taxon>
        <taxon>Bacteroidota</taxon>
        <taxon>Bacteroidia</taxon>
        <taxon>Bacteroidales</taxon>
        <taxon>Bacteroidaceae</taxon>
        <taxon>Phocaeicola</taxon>
    </lineage>
</organism>
<dbReference type="Pfam" id="PF12725">
    <property type="entry name" value="DUF3810"/>
    <property type="match status" value="1"/>
</dbReference>
<keyword evidence="3" id="KW-1185">Reference proteome</keyword>
<feature type="transmembrane region" description="Helical" evidence="1">
    <location>
        <begin position="86"/>
        <end position="105"/>
    </location>
</feature>
<dbReference type="InterPro" id="IPR024294">
    <property type="entry name" value="DUF3810"/>
</dbReference>